<evidence type="ECO:0000256" key="1">
    <source>
        <dbReference type="ARBA" id="ARBA00022468"/>
    </source>
</evidence>
<keyword evidence="3" id="KW-0677">Repeat</keyword>
<dbReference type="VEuPathDB" id="CryptoDB:Cvel_2383"/>
<dbReference type="InterPro" id="IPR027038">
    <property type="entry name" value="RanGap"/>
</dbReference>
<proteinExistence type="predicted"/>
<reference evidence="5" key="1">
    <citation type="submission" date="2014-11" db="EMBL/GenBank/DDBJ databases">
        <authorList>
            <person name="Otto D Thomas"/>
            <person name="Naeem Raeece"/>
        </authorList>
    </citation>
    <scope>NUCLEOTIDE SEQUENCE</scope>
</reference>
<dbReference type="GO" id="GO:0005829">
    <property type="term" value="C:cytosol"/>
    <property type="evidence" value="ECO:0007669"/>
    <property type="project" value="TreeGrafter"/>
</dbReference>
<dbReference type="PhylomeDB" id="A0A0G4IEA1"/>
<name>A0A0G4IEA1_9ALVE</name>
<dbReference type="SUPFAM" id="SSF52047">
    <property type="entry name" value="RNI-like"/>
    <property type="match status" value="3"/>
</dbReference>
<dbReference type="GO" id="GO:0048471">
    <property type="term" value="C:perinuclear region of cytoplasm"/>
    <property type="evidence" value="ECO:0007669"/>
    <property type="project" value="TreeGrafter"/>
</dbReference>
<dbReference type="InterPro" id="IPR001611">
    <property type="entry name" value="Leu-rich_rpt"/>
</dbReference>
<feature type="coiled-coil region" evidence="4">
    <location>
        <begin position="238"/>
        <end position="272"/>
    </location>
</feature>
<dbReference type="Pfam" id="PF13516">
    <property type="entry name" value="LRR_6"/>
    <property type="match status" value="2"/>
</dbReference>
<protein>
    <submittedName>
        <fullName evidence="5">Uncharacterized protein</fullName>
    </submittedName>
</protein>
<dbReference type="InterPro" id="IPR032675">
    <property type="entry name" value="LRR_dom_sf"/>
</dbReference>
<dbReference type="PANTHER" id="PTHR24113">
    <property type="entry name" value="RAN GTPASE-ACTIVATING PROTEIN 1"/>
    <property type="match status" value="1"/>
</dbReference>
<dbReference type="EMBL" id="CDMZ01005876">
    <property type="protein sequence ID" value="CEM55443.1"/>
    <property type="molecule type" value="Genomic_DNA"/>
</dbReference>
<dbReference type="GO" id="GO:0006913">
    <property type="term" value="P:nucleocytoplasmic transport"/>
    <property type="evidence" value="ECO:0007669"/>
    <property type="project" value="TreeGrafter"/>
</dbReference>
<gene>
    <name evidence="5" type="ORF">Cvel_2383</name>
</gene>
<dbReference type="PANTHER" id="PTHR24113:SF12">
    <property type="entry name" value="RAN GTPASE-ACTIVATING PROTEIN 1"/>
    <property type="match status" value="1"/>
</dbReference>
<dbReference type="Gene3D" id="3.80.10.10">
    <property type="entry name" value="Ribonuclease Inhibitor"/>
    <property type="match status" value="3"/>
</dbReference>
<dbReference type="SMART" id="SM00368">
    <property type="entry name" value="LRR_RI"/>
    <property type="match status" value="7"/>
</dbReference>
<keyword evidence="2" id="KW-0433">Leucine-rich repeat</keyword>
<dbReference type="PRINTS" id="PR00019">
    <property type="entry name" value="LEURICHRPT"/>
</dbReference>
<dbReference type="GO" id="GO:0005096">
    <property type="term" value="F:GTPase activator activity"/>
    <property type="evidence" value="ECO:0007669"/>
    <property type="project" value="UniProtKB-KW"/>
</dbReference>
<dbReference type="Pfam" id="PF00560">
    <property type="entry name" value="LRR_1"/>
    <property type="match status" value="1"/>
</dbReference>
<dbReference type="GO" id="GO:0031267">
    <property type="term" value="F:small GTPase binding"/>
    <property type="evidence" value="ECO:0007669"/>
    <property type="project" value="TreeGrafter"/>
</dbReference>
<dbReference type="InterPro" id="IPR003591">
    <property type="entry name" value="Leu-rich_rpt_typical-subtyp"/>
</dbReference>
<evidence type="ECO:0000256" key="2">
    <source>
        <dbReference type="ARBA" id="ARBA00022614"/>
    </source>
</evidence>
<dbReference type="GO" id="GO:0005634">
    <property type="term" value="C:nucleus"/>
    <property type="evidence" value="ECO:0007669"/>
    <property type="project" value="TreeGrafter"/>
</dbReference>
<dbReference type="PROSITE" id="PS51450">
    <property type="entry name" value="LRR"/>
    <property type="match status" value="1"/>
</dbReference>
<dbReference type="SMART" id="SM00369">
    <property type="entry name" value="LRR_TYP"/>
    <property type="match status" value="4"/>
</dbReference>
<dbReference type="AlphaFoldDB" id="A0A0G4IEA1"/>
<evidence type="ECO:0000256" key="3">
    <source>
        <dbReference type="ARBA" id="ARBA00022737"/>
    </source>
</evidence>
<sequence length="974" mass="103492">MDGWMDGWMAEEDLCRSGTVSLQRIDTVICSLIEHARPTAQEISELASDKEGFGLALVLLRFVRTGRSLLPLASLDLSGIRTCLNAGFSLSARKLKLLLSSLPSGPGVVETLRCGPHVCKGACLPVLLDFLLRLKAGGMGGVPSICLKTLNLAKCDLGERINPFFHLLPGSLEHLDLSGNRLRSVSMESLGSVFSFGWLPSLLSLDLSDNPLGPSGLRAFARGLSWSPQSLPLQCLKLVRTKAKAEGVEALAEALKAKKTTSLQTLDLAENEMGPAGLKHVASAVNAEAVPDLRVLMLKSNRLAHLASRETDYAPIAELLSTSALKELEELDLDNNSLFDQRLGGEEEGEGGEGGEGEAVQASAAALAVPGRFPKLRRLVLGGEFSCSMTSEQLLAFATGLGVGDLPSLQELVLPLGGSEENPEGVISLANALSSGQLSQLRDLQIEHRDDMTSDAFATLSRSLATGKAPLLQSLNIEMWGENAEGGVEALAEGFRRGALSFLTSCRLYVRDMFCTKGYALSTLGLALGNGGCPALQKRDLEWDEEGDEGVGGLAEGLGRGRLSSLRDLSLRVTCNQNGEGELNGEGCKAFGEDLSTGKVPSLRNMSLFCRCKQSFVSFCEGLSRGRVDPPVMVDIELLEGERSIDSEVTRFVEVIRAGKLSGLRNVNSLGYEMLSRAAGRVLGEALTHADASLNSLEKLCIPYPGEEVTAAFLEGLARGTGRLPALQTLRCPDIRSIRTQGAQSLSNLVRGGKVPSLRDLTVNLAGIGQEGMQAFAGALSTSHASALRRLEVRFGGVSPADAAAEVELFSVALSSGYFRRLEELSVGGLEVIGELRALCGGLGSGKLTSLLTLRFVRCRLGAEGGRALSEVLTAEKLPSLRTLDAGMTGVTLGLTDEGVRALIEGWTNRDPPPLQCVDSSWNGLSGAVVNPLLRFLGSKRLPALETLHVSGNFGADQAFRDMLFGVFPEIVKI</sequence>
<evidence type="ECO:0000313" key="5">
    <source>
        <dbReference type="EMBL" id="CEM55443.1"/>
    </source>
</evidence>
<accession>A0A0G4IEA1</accession>
<evidence type="ECO:0000256" key="4">
    <source>
        <dbReference type="SAM" id="Coils"/>
    </source>
</evidence>
<keyword evidence="4" id="KW-0175">Coiled coil</keyword>
<organism evidence="5">
    <name type="scientific">Chromera velia CCMP2878</name>
    <dbReference type="NCBI Taxonomy" id="1169474"/>
    <lineage>
        <taxon>Eukaryota</taxon>
        <taxon>Sar</taxon>
        <taxon>Alveolata</taxon>
        <taxon>Colpodellida</taxon>
        <taxon>Chromeraceae</taxon>
        <taxon>Chromera</taxon>
    </lineage>
</organism>
<keyword evidence="1" id="KW-0343">GTPase activation</keyword>